<keyword evidence="2" id="KW-0812">Transmembrane</keyword>
<organism evidence="4 5">
    <name type="scientific">Marinobacter xiaoshiensis</name>
    <dbReference type="NCBI Taxonomy" id="3073652"/>
    <lineage>
        <taxon>Bacteria</taxon>
        <taxon>Pseudomonadati</taxon>
        <taxon>Pseudomonadota</taxon>
        <taxon>Gammaproteobacteria</taxon>
        <taxon>Pseudomonadales</taxon>
        <taxon>Marinobacteraceae</taxon>
        <taxon>Marinobacter</taxon>
    </lineage>
</organism>
<dbReference type="InterPro" id="IPR011259">
    <property type="entry name" value="ERM_C_dom"/>
</dbReference>
<proteinExistence type="predicted"/>
<keyword evidence="5" id="KW-1185">Reference proteome</keyword>
<dbReference type="Proteomes" id="UP001267407">
    <property type="component" value="Unassembled WGS sequence"/>
</dbReference>
<evidence type="ECO:0000313" key="4">
    <source>
        <dbReference type="EMBL" id="MDS1308656.1"/>
    </source>
</evidence>
<name>A0ABU2HDL9_9GAMM</name>
<keyword evidence="2" id="KW-0472">Membrane</keyword>
<evidence type="ECO:0000256" key="2">
    <source>
        <dbReference type="SAM" id="Phobius"/>
    </source>
</evidence>
<feature type="transmembrane region" description="Helical" evidence="2">
    <location>
        <begin position="59"/>
        <end position="75"/>
    </location>
</feature>
<accession>A0ABU2HDL9</accession>
<evidence type="ECO:0000313" key="5">
    <source>
        <dbReference type="Proteomes" id="UP001267407"/>
    </source>
</evidence>
<evidence type="ECO:0000256" key="1">
    <source>
        <dbReference type="SAM" id="Coils"/>
    </source>
</evidence>
<protein>
    <recommendedName>
        <fullName evidence="3">Ezrin/radixin/moesin C-terminal domain-containing protein</fullName>
    </recommendedName>
</protein>
<dbReference type="RefSeq" id="WP_200371913.1">
    <property type="nucleotide sequence ID" value="NZ_JAVMBO010000003.1"/>
</dbReference>
<comment type="caution">
    <text evidence="4">The sequence shown here is derived from an EMBL/GenBank/DDBJ whole genome shotgun (WGS) entry which is preliminary data.</text>
</comment>
<dbReference type="InterPro" id="IPR008954">
    <property type="entry name" value="Moesin_tail_sf"/>
</dbReference>
<sequence length="319" mass="35481">MNEYGKVGAVLAFFLLIAAVFASLLSSNIAVVTHAVAVVVLSSGYSQSTAALQKTSVDRIYYSVGALAVALVFIYETPDRQQLDLLSDIRQTRIVIAGNEAKHSILEERINRHERLQEAVRTNEAAVLAAVQKGAVGAQANAEEIQEVHCDIASQILFSPIGLEAPTGLDKGKDSLMLNRHPDVFAANECKRFEGYAQHPAWDRLLVVESLNDFKNAKEHLNIPIAVSFVLGINRYTIDELYEVLIDSGSNERLRSERNQILEIQNQLRDQLEELENELKSLKDSTRFTWVDQLVGNIVKLGWPFLLISLLGLKLTRSE</sequence>
<keyword evidence="1" id="KW-0175">Coiled coil</keyword>
<dbReference type="SUPFAM" id="SSF48678">
    <property type="entry name" value="Moesin tail domain"/>
    <property type="match status" value="1"/>
</dbReference>
<dbReference type="EMBL" id="JAVMBO010000003">
    <property type="protein sequence ID" value="MDS1308656.1"/>
    <property type="molecule type" value="Genomic_DNA"/>
</dbReference>
<gene>
    <name evidence="4" type="ORF">RKA07_00915</name>
</gene>
<feature type="coiled-coil region" evidence="1">
    <location>
        <begin position="251"/>
        <end position="285"/>
    </location>
</feature>
<keyword evidence="2" id="KW-1133">Transmembrane helix</keyword>
<reference evidence="4" key="1">
    <citation type="submission" date="2023-09" db="EMBL/GenBank/DDBJ databases">
        <title>Marinobacter sediminicola sp. nov. and Marinobacter maritimum sp. nov., isolated from marine sediment.</title>
        <authorList>
            <person name="An J."/>
        </authorList>
    </citation>
    <scope>NUCLEOTIDE SEQUENCE</scope>
    <source>
        <strain evidence="4">F60267</strain>
    </source>
</reference>
<dbReference type="Pfam" id="PF00769">
    <property type="entry name" value="ERM_C"/>
    <property type="match status" value="1"/>
</dbReference>
<feature type="domain" description="Ezrin/radixin/moesin C-terminal" evidence="3">
    <location>
        <begin position="254"/>
        <end position="302"/>
    </location>
</feature>
<evidence type="ECO:0000259" key="3">
    <source>
        <dbReference type="Pfam" id="PF00769"/>
    </source>
</evidence>